<evidence type="ECO:0000256" key="2">
    <source>
        <dbReference type="ARBA" id="ARBA00006375"/>
    </source>
</evidence>
<dbReference type="InterPro" id="IPR002067">
    <property type="entry name" value="MCP"/>
</dbReference>
<evidence type="ECO:0000256" key="4">
    <source>
        <dbReference type="ARBA" id="ARBA00022692"/>
    </source>
</evidence>
<protein>
    <recommendedName>
        <fullName evidence="14">Peroxisomal membrane protein PMP34</fullName>
    </recommendedName>
</protein>
<evidence type="ECO:0000256" key="7">
    <source>
        <dbReference type="ARBA" id="ARBA00023136"/>
    </source>
</evidence>
<gene>
    <name evidence="12" type="ORF">DSTB1V02_LOCUS643</name>
</gene>
<dbReference type="GO" id="GO:0051724">
    <property type="term" value="F:NAD transmembrane transporter activity"/>
    <property type="evidence" value="ECO:0007669"/>
    <property type="project" value="TreeGrafter"/>
</dbReference>
<keyword evidence="7 9" id="KW-0472">Membrane</keyword>
<dbReference type="PROSITE" id="PS50920">
    <property type="entry name" value="SOLCAR"/>
    <property type="match status" value="3"/>
</dbReference>
<feature type="transmembrane region" description="Helical" evidence="11">
    <location>
        <begin position="12"/>
        <end position="32"/>
    </location>
</feature>
<dbReference type="AlphaFoldDB" id="A0A7R8ZZU8"/>
<feature type="transmembrane region" description="Helical" evidence="11">
    <location>
        <begin position="275"/>
        <end position="297"/>
    </location>
</feature>
<feature type="transmembrane region" description="Helical" evidence="11">
    <location>
        <begin position="205"/>
        <end position="226"/>
    </location>
</feature>
<dbReference type="FunFam" id="1.50.40.10:FF:000129">
    <property type="entry name" value="Peroxisomal membrane protein"/>
    <property type="match status" value="1"/>
</dbReference>
<evidence type="ECO:0000256" key="8">
    <source>
        <dbReference type="ARBA" id="ARBA00023140"/>
    </source>
</evidence>
<comment type="similarity">
    <text evidence="2 10">Belongs to the mitochondrial carrier (TC 2.A.29) family.</text>
</comment>
<evidence type="ECO:0000256" key="11">
    <source>
        <dbReference type="SAM" id="Phobius"/>
    </source>
</evidence>
<evidence type="ECO:0000313" key="12">
    <source>
        <dbReference type="EMBL" id="CAD7240624.1"/>
    </source>
</evidence>
<evidence type="ECO:0008006" key="14">
    <source>
        <dbReference type="Google" id="ProtNLM"/>
    </source>
</evidence>
<accession>A0A7R8ZZU8</accession>
<dbReference type="Gene3D" id="1.50.40.10">
    <property type="entry name" value="Mitochondrial carrier domain"/>
    <property type="match status" value="2"/>
</dbReference>
<dbReference type="GO" id="GO:0015230">
    <property type="term" value="F:FAD transmembrane transporter activity"/>
    <property type="evidence" value="ECO:0007669"/>
    <property type="project" value="TreeGrafter"/>
</dbReference>
<dbReference type="GO" id="GO:0005778">
    <property type="term" value="C:peroxisomal membrane"/>
    <property type="evidence" value="ECO:0007669"/>
    <property type="project" value="UniProtKB-SubCell"/>
</dbReference>
<dbReference type="InterPro" id="IPR023395">
    <property type="entry name" value="MCP_dom_sf"/>
</dbReference>
<dbReference type="GO" id="GO:0015228">
    <property type="term" value="F:coenzyme A transmembrane transporter activity"/>
    <property type="evidence" value="ECO:0007669"/>
    <property type="project" value="TreeGrafter"/>
</dbReference>
<dbReference type="EMBL" id="LR899563">
    <property type="protein sequence ID" value="CAD7240624.1"/>
    <property type="molecule type" value="Genomic_DNA"/>
</dbReference>
<evidence type="ECO:0000256" key="6">
    <source>
        <dbReference type="ARBA" id="ARBA00022989"/>
    </source>
</evidence>
<reference evidence="12" key="1">
    <citation type="submission" date="2020-11" db="EMBL/GenBank/DDBJ databases">
        <authorList>
            <person name="Tran Van P."/>
        </authorList>
    </citation>
    <scope>NUCLEOTIDE SEQUENCE</scope>
</reference>
<dbReference type="GO" id="GO:0015217">
    <property type="term" value="F:ADP transmembrane transporter activity"/>
    <property type="evidence" value="ECO:0007669"/>
    <property type="project" value="TreeGrafter"/>
</dbReference>
<feature type="repeat" description="Solcar" evidence="9">
    <location>
        <begin position="9"/>
        <end position="94"/>
    </location>
</feature>
<evidence type="ECO:0000256" key="5">
    <source>
        <dbReference type="ARBA" id="ARBA00022737"/>
    </source>
</evidence>
<dbReference type="InterPro" id="IPR018108">
    <property type="entry name" value="MCP_transmembrane"/>
</dbReference>
<feature type="transmembrane region" description="Helical" evidence="11">
    <location>
        <begin position="167"/>
        <end position="185"/>
    </location>
</feature>
<keyword evidence="5" id="KW-0677">Repeat</keyword>
<feature type="transmembrane region" description="Helical" evidence="11">
    <location>
        <begin position="66"/>
        <end position="86"/>
    </location>
</feature>
<dbReference type="PRINTS" id="PR00784">
    <property type="entry name" value="MTUNCOUPLING"/>
</dbReference>
<feature type="transmembrane region" description="Helical" evidence="11">
    <location>
        <begin position="106"/>
        <end position="126"/>
    </location>
</feature>
<evidence type="ECO:0000313" key="13">
    <source>
        <dbReference type="Proteomes" id="UP000677054"/>
    </source>
</evidence>
<comment type="subcellular location">
    <subcellularLocation>
        <location evidence="1">Peroxisome membrane</location>
        <topology evidence="1">Multi-pass membrane protein</topology>
    </subcellularLocation>
</comment>
<keyword evidence="3 10" id="KW-0813">Transport</keyword>
<dbReference type="GO" id="GO:0044610">
    <property type="term" value="F:FMN transmembrane transporter activity"/>
    <property type="evidence" value="ECO:0007669"/>
    <property type="project" value="TreeGrafter"/>
</dbReference>
<evidence type="ECO:0000256" key="9">
    <source>
        <dbReference type="PROSITE-ProRule" id="PRU00282"/>
    </source>
</evidence>
<dbReference type="Pfam" id="PF00153">
    <property type="entry name" value="Mito_carr"/>
    <property type="match status" value="3"/>
</dbReference>
<feature type="repeat" description="Solcar" evidence="9">
    <location>
        <begin position="100"/>
        <end position="196"/>
    </location>
</feature>
<dbReference type="GO" id="GO:0005347">
    <property type="term" value="F:ATP transmembrane transporter activity"/>
    <property type="evidence" value="ECO:0007669"/>
    <property type="project" value="TreeGrafter"/>
</dbReference>
<keyword evidence="13" id="KW-1185">Reference proteome</keyword>
<dbReference type="OrthoDB" id="10266426at2759"/>
<dbReference type="PANTHER" id="PTHR45939">
    <property type="entry name" value="PEROXISOMAL MEMBRANE PROTEIN PMP34-RELATED"/>
    <property type="match status" value="1"/>
</dbReference>
<dbReference type="SUPFAM" id="SSF103506">
    <property type="entry name" value="Mitochondrial carrier"/>
    <property type="match status" value="1"/>
</dbReference>
<dbReference type="Proteomes" id="UP000677054">
    <property type="component" value="Unassembled WGS sequence"/>
</dbReference>
<keyword evidence="8" id="KW-0576">Peroxisome</keyword>
<sequence>MKDSGLFSYQNFVHAVAGSTGSVIAMTAFYPLDTVRARLQLEERRQAKGTLRTVQDLVQEEGCASLYRGVVPVLESLCVSNFVYFYTFHGLRRTFYLSSPSPLRDLGFGCLAGVINVLTTTPLWVVNTRLKFQGATFKVGESLQRPKTDYQNLLDGLYKIYREEGTGALWAGTLPSLILVLNPAIQFMTYEALKRRSAGKNVGPLGYFLMGAVSKAIATVITYPLQIIQAKLRYGHKYVGLSKDVSVLDLLRFIFRNQGVRGLYKGMEAKLLQTVLTAALMFLCYEKIAAFVFRILATSRKAH</sequence>
<dbReference type="EMBL" id="CAJPEV010000046">
    <property type="protein sequence ID" value="CAG0879533.1"/>
    <property type="molecule type" value="Genomic_DNA"/>
</dbReference>
<evidence type="ECO:0000256" key="1">
    <source>
        <dbReference type="ARBA" id="ARBA00004585"/>
    </source>
</evidence>
<keyword evidence="6 11" id="KW-1133">Transmembrane helix</keyword>
<evidence type="ECO:0000256" key="10">
    <source>
        <dbReference type="RuleBase" id="RU000488"/>
    </source>
</evidence>
<dbReference type="InterPro" id="IPR052217">
    <property type="entry name" value="Mito/Peroxisomal_Carrier"/>
</dbReference>
<organism evidence="12">
    <name type="scientific">Darwinula stevensoni</name>
    <dbReference type="NCBI Taxonomy" id="69355"/>
    <lineage>
        <taxon>Eukaryota</taxon>
        <taxon>Metazoa</taxon>
        <taxon>Ecdysozoa</taxon>
        <taxon>Arthropoda</taxon>
        <taxon>Crustacea</taxon>
        <taxon>Oligostraca</taxon>
        <taxon>Ostracoda</taxon>
        <taxon>Podocopa</taxon>
        <taxon>Podocopida</taxon>
        <taxon>Darwinulocopina</taxon>
        <taxon>Darwinuloidea</taxon>
        <taxon>Darwinulidae</taxon>
        <taxon>Darwinula</taxon>
    </lineage>
</organism>
<feature type="repeat" description="Solcar" evidence="9">
    <location>
        <begin position="202"/>
        <end position="291"/>
    </location>
</feature>
<proteinExistence type="inferred from homology"/>
<dbReference type="PANTHER" id="PTHR45939:SF5">
    <property type="entry name" value="PEROXISOMAL MEMBRANE PROTEIN PMP34"/>
    <property type="match status" value="1"/>
</dbReference>
<evidence type="ECO:0000256" key="3">
    <source>
        <dbReference type="ARBA" id="ARBA00022448"/>
    </source>
</evidence>
<dbReference type="GO" id="GO:0080122">
    <property type="term" value="F:AMP transmembrane transporter activity"/>
    <property type="evidence" value="ECO:0007669"/>
    <property type="project" value="TreeGrafter"/>
</dbReference>
<name>A0A7R8ZZU8_9CRUS</name>
<keyword evidence="4 9" id="KW-0812">Transmembrane</keyword>